<comment type="similarity">
    <text evidence="1 2">Belongs to the small heat shock protein (HSP20) family.</text>
</comment>
<dbReference type="CDD" id="cd06464">
    <property type="entry name" value="ACD_sHsps-like"/>
    <property type="match status" value="1"/>
</dbReference>
<dbReference type="InterPro" id="IPR002068">
    <property type="entry name" value="A-crystallin/Hsp20_dom"/>
</dbReference>
<name>A0ABV6DID0_9BACL</name>
<evidence type="ECO:0000259" key="3">
    <source>
        <dbReference type="PROSITE" id="PS01031"/>
    </source>
</evidence>
<dbReference type="EMBL" id="JBHLWN010000029">
    <property type="protein sequence ID" value="MFC0212357.1"/>
    <property type="molecule type" value="Genomic_DNA"/>
</dbReference>
<dbReference type="InterPro" id="IPR008978">
    <property type="entry name" value="HSP20-like_chaperone"/>
</dbReference>
<reference evidence="4 5" key="1">
    <citation type="submission" date="2024-09" db="EMBL/GenBank/DDBJ databases">
        <authorList>
            <person name="Sun Q."/>
            <person name="Mori K."/>
        </authorList>
    </citation>
    <scope>NUCLEOTIDE SEQUENCE [LARGE SCALE GENOMIC DNA]</scope>
    <source>
        <strain evidence="4 5">CCM 7759</strain>
    </source>
</reference>
<keyword evidence="5" id="KW-1185">Reference proteome</keyword>
<organism evidence="4 5">
    <name type="scientific">Paenibacillus chartarius</name>
    <dbReference type="NCBI Taxonomy" id="747481"/>
    <lineage>
        <taxon>Bacteria</taxon>
        <taxon>Bacillati</taxon>
        <taxon>Bacillota</taxon>
        <taxon>Bacilli</taxon>
        <taxon>Bacillales</taxon>
        <taxon>Paenibacillaceae</taxon>
        <taxon>Paenibacillus</taxon>
    </lineage>
</organism>
<proteinExistence type="inferred from homology"/>
<protein>
    <submittedName>
        <fullName evidence="4">Hsp20/alpha crystallin family protein</fullName>
    </submittedName>
</protein>
<evidence type="ECO:0000256" key="1">
    <source>
        <dbReference type="PROSITE-ProRule" id="PRU00285"/>
    </source>
</evidence>
<gene>
    <name evidence="4" type="ORF">ACFFK0_07770</name>
</gene>
<accession>A0ABV6DID0</accession>
<dbReference type="SUPFAM" id="SSF49764">
    <property type="entry name" value="HSP20-like chaperones"/>
    <property type="match status" value="1"/>
</dbReference>
<sequence length="144" mass="16992">MFDGWERMKHWLQSGDQFFQQMQALWHNGPRAEVYETEDKVKVVIEAPGLMTAAGKHQWAVRVVEQSLMLRGKLHMQQSVRSDYGRTYSERHDEHFTKIIPLPAPVENKPSLIRYDDGLVTIVLKKRKDVTIDEWHPIDLNRRK</sequence>
<evidence type="ECO:0000256" key="2">
    <source>
        <dbReference type="RuleBase" id="RU003616"/>
    </source>
</evidence>
<dbReference type="PROSITE" id="PS01031">
    <property type="entry name" value="SHSP"/>
    <property type="match status" value="1"/>
</dbReference>
<dbReference type="RefSeq" id="WP_377469507.1">
    <property type="nucleotide sequence ID" value="NZ_JBHLWN010000029.1"/>
</dbReference>
<dbReference type="Gene3D" id="2.60.40.790">
    <property type="match status" value="1"/>
</dbReference>
<evidence type="ECO:0000313" key="5">
    <source>
        <dbReference type="Proteomes" id="UP001589776"/>
    </source>
</evidence>
<evidence type="ECO:0000313" key="4">
    <source>
        <dbReference type="EMBL" id="MFC0212357.1"/>
    </source>
</evidence>
<dbReference type="Pfam" id="PF00011">
    <property type="entry name" value="HSP20"/>
    <property type="match status" value="1"/>
</dbReference>
<dbReference type="Proteomes" id="UP001589776">
    <property type="component" value="Unassembled WGS sequence"/>
</dbReference>
<comment type="caution">
    <text evidence="4">The sequence shown here is derived from an EMBL/GenBank/DDBJ whole genome shotgun (WGS) entry which is preliminary data.</text>
</comment>
<feature type="domain" description="SHSP" evidence="3">
    <location>
        <begin position="23"/>
        <end position="141"/>
    </location>
</feature>